<reference evidence="1 2" key="2">
    <citation type="submission" date="2008-10" db="EMBL/GenBank/DDBJ databases">
        <authorList>
            <person name="Fulton L."/>
            <person name="Clifton S."/>
            <person name="Fulton B."/>
            <person name="Xu J."/>
            <person name="Minx P."/>
            <person name="Pepin K.H."/>
            <person name="Johnson M."/>
            <person name="Thiruvilangam P."/>
            <person name="Bhonagiri V."/>
            <person name="Nash W.E."/>
            <person name="Mardis E.R."/>
            <person name="Wilson R.K."/>
        </authorList>
    </citation>
    <scope>NUCLEOTIDE SEQUENCE [LARGE SCALE GENOMIC DNA]</scope>
    <source>
        <strain evidence="1 2">DSM 13279</strain>
    </source>
</reference>
<dbReference type="AlphaFoldDB" id="B6GEE0"/>
<name>B6GEE0_9ACTN</name>
<evidence type="ECO:0000313" key="2">
    <source>
        <dbReference type="Proteomes" id="UP000003560"/>
    </source>
</evidence>
<accession>B6GEE0</accession>
<dbReference type="Proteomes" id="UP000003560">
    <property type="component" value="Unassembled WGS sequence"/>
</dbReference>
<protein>
    <submittedName>
        <fullName evidence="1">Uncharacterized protein</fullName>
    </submittedName>
</protein>
<comment type="caution">
    <text evidence="1">The sequence shown here is derived from an EMBL/GenBank/DDBJ whole genome shotgun (WGS) entry which is preliminary data.</text>
</comment>
<keyword evidence="2" id="KW-1185">Reference proteome</keyword>
<dbReference type="STRING" id="445975.COLSTE_02480"/>
<proteinExistence type="predicted"/>
<dbReference type="HOGENOM" id="CLU_2394670_0_0_11"/>
<reference evidence="1 2" key="1">
    <citation type="submission" date="2008-10" db="EMBL/GenBank/DDBJ databases">
        <title>Draft genome sequence of Collinsella stercoris (DSM 13279).</title>
        <authorList>
            <person name="Sudarsanam P."/>
            <person name="Ley R."/>
            <person name="Guruge J."/>
            <person name="Turnbaugh P.J."/>
            <person name="Mahowald M."/>
            <person name="Liep D."/>
            <person name="Gordon J."/>
        </authorList>
    </citation>
    <scope>NUCLEOTIDE SEQUENCE [LARGE SCALE GENOMIC DNA]</scope>
    <source>
        <strain evidence="1 2">DSM 13279</strain>
    </source>
</reference>
<gene>
    <name evidence="1" type="ORF">COLSTE_02480</name>
</gene>
<sequence>MVKQEDMNDSLISSVAAKKIAHILQPFISSSAGRHVQRPWLRSGYIKFEVWRWESGALWRVMAHFWMHAVAILRVDVHQIDASCPLPTLFSVG</sequence>
<evidence type="ECO:0000313" key="1">
    <source>
        <dbReference type="EMBL" id="EEA89360.1"/>
    </source>
</evidence>
<organism evidence="1 2">
    <name type="scientific">Collinsella stercoris DSM 13279</name>
    <dbReference type="NCBI Taxonomy" id="445975"/>
    <lineage>
        <taxon>Bacteria</taxon>
        <taxon>Bacillati</taxon>
        <taxon>Actinomycetota</taxon>
        <taxon>Coriobacteriia</taxon>
        <taxon>Coriobacteriales</taxon>
        <taxon>Coriobacteriaceae</taxon>
        <taxon>Collinsella</taxon>
    </lineage>
</organism>
<dbReference type="EMBL" id="ABXJ01000148">
    <property type="protein sequence ID" value="EEA89360.1"/>
    <property type="molecule type" value="Genomic_DNA"/>
</dbReference>